<organism evidence="3 4">
    <name type="scientific">Streptomyces brasiliensis</name>
    <dbReference type="NCBI Taxonomy" id="1954"/>
    <lineage>
        <taxon>Bacteria</taxon>
        <taxon>Bacillati</taxon>
        <taxon>Actinomycetota</taxon>
        <taxon>Actinomycetes</taxon>
        <taxon>Kitasatosporales</taxon>
        <taxon>Streptomycetaceae</taxon>
        <taxon>Streptomyces</taxon>
    </lineage>
</organism>
<gene>
    <name evidence="3" type="ORF">GCM10010121_022190</name>
</gene>
<dbReference type="EMBL" id="BMQA01000005">
    <property type="protein sequence ID" value="GGJ11388.1"/>
    <property type="molecule type" value="Genomic_DNA"/>
</dbReference>
<proteinExistence type="predicted"/>
<evidence type="ECO:0000256" key="1">
    <source>
        <dbReference type="SAM" id="MobiDB-lite"/>
    </source>
</evidence>
<protein>
    <recommendedName>
        <fullName evidence="2">Trypsin-co-occurring domain-containing protein</fullName>
    </recommendedName>
</protein>
<reference evidence="3" key="1">
    <citation type="journal article" date="2014" name="Int. J. Syst. Evol. Microbiol.">
        <title>Complete genome sequence of Corynebacterium casei LMG S-19264T (=DSM 44701T), isolated from a smear-ripened cheese.</title>
        <authorList>
            <consortium name="US DOE Joint Genome Institute (JGI-PGF)"/>
            <person name="Walter F."/>
            <person name="Albersmeier A."/>
            <person name="Kalinowski J."/>
            <person name="Ruckert C."/>
        </authorList>
    </citation>
    <scope>NUCLEOTIDE SEQUENCE</scope>
    <source>
        <strain evidence="3">JCM 3086</strain>
    </source>
</reference>
<comment type="caution">
    <text evidence="3">The sequence shown here is derived from an EMBL/GenBank/DDBJ whole genome shotgun (WGS) entry which is preliminary data.</text>
</comment>
<keyword evidence="4" id="KW-1185">Reference proteome</keyword>
<dbReference type="Pfam" id="PF19493">
    <property type="entry name" value="Trypco1"/>
    <property type="match status" value="1"/>
</dbReference>
<dbReference type="InterPro" id="IPR045794">
    <property type="entry name" value="Trypco1"/>
</dbReference>
<name>A0A917KIP1_9ACTN</name>
<feature type="region of interest" description="Disordered" evidence="1">
    <location>
        <begin position="109"/>
        <end position="276"/>
    </location>
</feature>
<evidence type="ECO:0000259" key="2">
    <source>
        <dbReference type="Pfam" id="PF19493"/>
    </source>
</evidence>
<dbReference type="NCBIfam" id="NF041216">
    <property type="entry name" value="CU044_2847_fam"/>
    <property type="match status" value="1"/>
</dbReference>
<dbReference type="Proteomes" id="UP000657574">
    <property type="component" value="Unassembled WGS sequence"/>
</dbReference>
<sequence length="292" mass="29098">MVREVTRVARVELPDGTSVWARISGAEELAVPSGELSYTDTGFAERVEGSVESLHSLVTGVARSLAGPLRAVRPDEVSVEFGIELTAKAGKVVGLLADGEAKAAITVTLTWNGGGPPDPTTPDAQDPVPGSNAPEGSTGDAPARPSPGTGTPAPQAPPPGVPVPRASATRGSASREPLQGAPVPQTPLRRPPSPQASGSRVPAPHDPPRGAPLPPGSAPQAPAPQPLGGSAPTPHGQPEPATQVTAHPRFPVPPRSTSALPAPTHANHPHTGAFTGALLHGGARASVGGGGA</sequence>
<evidence type="ECO:0000313" key="3">
    <source>
        <dbReference type="EMBL" id="GGJ11388.1"/>
    </source>
</evidence>
<dbReference type="AlphaFoldDB" id="A0A917KIP1"/>
<feature type="compositionally biased region" description="Pro residues" evidence="1">
    <location>
        <begin position="209"/>
        <end position="225"/>
    </location>
</feature>
<feature type="domain" description="Trypsin-co-occurring" evidence="2">
    <location>
        <begin position="11"/>
        <end position="112"/>
    </location>
</feature>
<accession>A0A917KIP1</accession>
<evidence type="ECO:0000313" key="4">
    <source>
        <dbReference type="Proteomes" id="UP000657574"/>
    </source>
</evidence>
<reference evidence="3" key="2">
    <citation type="submission" date="2020-09" db="EMBL/GenBank/DDBJ databases">
        <authorList>
            <person name="Sun Q."/>
            <person name="Ohkuma M."/>
        </authorList>
    </citation>
    <scope>NUCLEOTIDE SEQUENCE</scope>
    <source>
        <strain evidence="3">JCM 3086</strain>
    </source>
</reference>
<dbReference type="RefSeq" id="WP_373296948.1">
    <property type="nucleotide sequence ID" value="NZ_BMQA01000005.1"/>
</dbReference>